<feature type="region of interest" description="Disordered" evidence="1">
    <location>
        <begin position="1"/>
        <end position="67"/>
    </location>
</feature>
<sequence>MPWRPPICPPRPTDGRGRCPGASGPPQSGGPAHQPGQLAPGAVRPSRRGGAAAVRRRGRRSAATPSRLGAARVLDCTKKMLLFNPGRYTGMNKTVFLFSPRRGLVGRPALCPRSWLKRRASWGPQGGQCPPNKQRGPRWGAPAPVRRGPFGPWCGGAWAAGAGRRHTRRLDRLTHRARWVKNPGRPPLTIWGCPGIVKVQSQWRLIHTVNTPTRGFHSRKACYRPGPPPWAVLFSPWSGHASQATGAAACTYGGCGYRGPRPGYPGTPNGQVWRGRCREPARNLSRQPAGRGNVNREQSAVYK</sequence>
<name>A0A0H5Q2N3_9ZZZZ</name>
<dbReference type="EMBL" id="LN853317">
    <property type="protein sequence ID" value="CRY95635.1"/>
    <property type="molecule type" value="Genomic_DNA"/>
</dbReference>
<organism evidence="2">
    <name type="scientific">uncultured prokaryote</name>
    <dbReference type="NCBI Taxonomy" id="198431"/>
    <lineage>
        <taxon>unclassified sequences</taxon>
        <taxon>environmental samples</taxon>
    </lineage>
</organism>
<feature type="region of interest" description="Disordered" evidence="1">
    <location>
        <begin position="281"/>
        <end position="303"/>
    </location>
</feature>
<feature type="compositionally biased region" description="Pro residues" evidence="1">
    <location>
        <begin position="1"/>
        <end position="12"/>
    </location>
</feature>
<proteinExistence type="predicted"/>
<reference evidence="2" key="2">
    <citation type="submission" date="2015-07" db="EMBL/GenBank/DDBJ databases">
        <title>Plasmids, circular viruses and viroids from rat gut.</title>
        <authorList>
            <person name="Jorgensen T.J."/>
            <person name="Hansen M.A."/>
            <person name="Xu Z."/>
            <person name="Tabak M.A."/>
            <person name="Sorensen S.J."/>
            <person name="Hansen L.H."/>
        </authorList>
    </citation>
    <scope>NUCLEOTIDE SEQUENCE</scope>
    <source>
        <strain evidence="2">RGRH0699</strain>
    </source>
</reference>
<accession>A0A0H5Q2N3</accession>
<feature type="compositionally biased region" description="Low complexity" evidence="1">
    <location>
        <begin position="20"/>
        <end position="53"/>
    </location>
</feature>
<evidence type="ECO:0000256" key="1">
    <source>
        <dbReference type="SAM" id="MobiDB-lite"/>
    </source>
</evidence>
<protein>
    <submittedName>
        <fullName evidence="2">Uncharacterized protein</fullName>
    </submittedName>
</protein>
<dbReference type="AlphaFoldDB" id="A0A0H5Q2N3"/>
<evidence type="ECO:0000313" key="2">
    <source>
        <dbReference type="EMBL" id="CRY95635.1"/>
    </source>
</evidence>
<reference evidence="2" key="1">
    <citation type="submission" date="2015-06" db="EMBL/GenBank/DDBJ databases">
        <authorList>
            <person name="Joergensen T."/>
        </authorList>
    </citation>
    <scope>NUCLEOTIDE SEQUENCE</scope>
    <source>
        <strain evidence="2">RGRH0699</strain>
    </source>
</reference>